<evidence type="ECO:0000256" key="1">
    <source>
        <dbReference type="ARBA" id="ARBA00004245"/>
    </source>
</evidence>
<dbReference type="InterPro" id="IPR027417">
    <property type="entry name" value="P-loop_NTPase"/>
</dbReference>
<keyword evidence="3 5" id="KW-0067">ATP-binding</keyword>
<comment type="subcellular location">
    <subcellularLocation>
        <location evidence="1">Cytoplasm</location>
        <location evidence="1">Cytoskeleton</location>
    </subcellularLocation>
</comment>
<feature type="binding site" evidence="5">
    <location>
        <begin position="24"/>
        <end position="31"/>
    </location>
    <ligand>
        <name>ATP</name>
        <dbReference type="ChEBI" id="CHEBI:30616"/>
    </ligand>
</feature>
<dbReference type="PRINTS" id="PR00380">
    <property type="entry name" value="KINESINHEAVY"/>
</dbReference>
<keyword evidence="8" id="KW-1185">Reference proteome</keyword>
<organism evidence="7 8">
    <name type="scientific">Tegillarca granosa</name>
    <name type="common">Malaysian cockle</name>
    <name type="synonym">Anadara granosa</name>
    <dbReference type="NCBI Taxonomy" id="220873"/>
    <lineage>
        <taxon>Eukaryota</taxon>
        <taxon>Metazoa</taxon>
        <taxon>Spiralia</taxon>
        <taxon>Lophotrochozoa</taxon>
        <taxon>Mollusca</taxon>
        <taxon>Bivalvia</taxon>
        <taxon>Autobranchia</taxon>
        <taxon>Pteriomorphia</taxon>
        <taxon>Arcoida</taxon>
        <taxon>Arcoidea</taxon>
        <taxon>Arcidae</taxon>
        <taxon>Tegillarca</taxon>
    </lineage>
</organism>
<dbReference type="InterPro" id="IPR001752">
    <property type="entry name" value="Kinesin_motor_dom"/>
</dbReference>
<evidence type="ECO:0000313" key="8">
    <source>
        <dbReference type="Proteomes" id="UP001217089"/>
    </source>
</evidence>
<dbReference type="Pfam" id="PF00225">
    <property type="entry name" value="Kinesin"/>
    <property type="match status" value="1"/>
</dbReference>
<dbReference type="SMART" id="SM00129">
    <property type="entry name" value="KISc"/>
    <property type="match status" value="1"/>
</dbReference>
<gene>
    <name evidence="7" type="ORF">KUTeg_019635</name>
</gene>
<dbReference type="PANTHER" id="PTHR24115">
    <property type="entry name" value="KINESIN-RELATED"/>
    <property type="match status" value="1"/>
</dbReference>
<evidence type="ECO:0000259" key="6">
    <source>
        <dbReference type="PROSITE" id="PS50067"/>
    </source>
</evidence>
<evidence type="ECO:0000256" key="3">
    <source>
        <dbReference type="ARBA" id="ARBA00022840"/>
    </source>
</evidence>
<reference evidence="7 8" key="1">
    <citation type="submission" date="2022-12" db="EMBL/GenBank/DDBJ databases">
        <title>Chromosome-level genome of Tegillarca granosa.</title>
        <authorList>
            <person name="Kim J."/>
        </authorList>
    </citation>
    <scope>NUCLEOTIDE SEQUENCE [LARGE SCALE GENOMIC DNA]</scope>
    <source>
        <strain evidence="7">Teg-2019</strain>
        <tissue evidence="7">Adductor muscle</tissue>
    </source>
</reference>
<evidence type="ECO:0000256" key="5">
    <source>
        <dbReference type="PROSITE-ProRule" id="PRU00283"/>
    </source>
</evidence>
<keyword evidence="2 5" id="KW-0547">Nucleotide-binding</keyword>
<evidence type="ECO:0000313" key="7">
    <source>
        <dbReference type="EMBL" id="KAJ8303239.1"/>
    </source>
</evidence>
<accession>A0ABQ9EF73</accession>
<protein>
    <recommendedName>
        <fullName evidence="6">Kinesin motor domain-containing protein</fullName>
    </recommendedName>
</protein>
<proteinExistence type="inferred from homology"/>
<dbReference type="InterPro" id="IPR027640">
    <property type="entry name" value="Kinesin-like_fam"/>
</dbReference>
<comment type="similarity">
    <text evidence="5">Belongs to the TRAFAC class myosin-kinesin ATPase superfamily. Kinesin family.</text>
</comment>
<evidence type="ECO:0000256" key="2">
    <source>
        <dbReference type="ARBA" id="ARBA00022741"/>
    </source>
</evidence>
<feature type="domain" description="Kinesin motor" evidence="6">
    <location>
        <begin position="1"/>
        <end position="184"/>
    </location>
</feature>
<dbReference type="InterPro" id="IPR036961">
    <property type="entry name" value="Kinesin_motor_dom_sf"/>
</dbReference>
<sequence length="184" mass="20521">MIYSGYICSFQIHLSYNCSLFAYGQTGSGKSYSMVGYGKNKGIVPITCDELFKTMNSNSDPNKRFEVTFSMLEIYNEQVRDLLSRDNPKGGLQVRQNPKEGFFYVENLKKVPVGSYEDIEKRMEQGTASRTVASTNMNATSSRAHTVVTITFDQIMKGDSGETKKSSVMNLVDLAGKKTSIRVV</sequence>
<name>A0ABQ9EF73_TEGGR</name>
<comment type="caution">
    <text evidence="7">The sequence shown here is derived from an EMBL/GenBank/DDBJ whole genome shotgun (WGS) entry which is preliminary data.</text>
</comment>
<dbReference type="SUPFAM" id="SSF52540">
    <property type="entry name" value="P-loop containing nucleoside triphosphate hydrolases"/>
    <property type="match status" value="1"/>
</dbReference>
<dbReference type="PANTHER" id="PTHR24115:SF344">
    <property type="entry name" value="KINESIN-LIKE PROTEIN KIF28P"/>
    <property type="match status" value="1"/>
</dbReference>
<dbReference type="PROSITE" id="PS50067">
    <property type="entry name" value="KINESIN_MOTOR_2"/>
    <property type="match status" value="1"/>
</dbReference>
<dbReference type="Proteomes" id="UP001217089">
    <property type="component" value="Unassembled WGS sequence"/>
</dbReference>
<dbReference type="Gene3D" id="3.40.850.10">
    <property type="entry name" value="Kinesin motor domain"/>
    <property type="match status" value="1"/>
</dbReference>
<keyword evidence="4" id="KW-0963">Cytoplasm</keyword>
<keyword evidence="4" id="KW-0206">Cytoskeleton</keyword>
<evidence type="ECO:0000256" key="4">
    <source>
        <dbReference type="ARBA" id="ARBA00023212"/>
    </source>
</evidence>
<dbReference type="EMBL" id="JARBDR010000917">
    <property type="protein sequence ID" value="KAJ8303239.1"/>
    <property type="molecule type" value="Genomic_DNA"/>
</dbReference>
<keyword evidence="5" id="KW-0505">Motor protein</keyword>